<evidence type="ECO:0000256" key="4">
    <source>
        <dbReference type="ARBA" id="ARBA00022490"/>
    </source>
</evidence>
<feature type="domain" description="Cysteinyl-tRNA synthetase class Ia DALR" evidence="13">
    <location>
        <begin position="354"/>
        <end position="417"/>
    </location>
</feature>
<feature type="binding site" evidence="12">
    <location>
        <position position="209"/>
    </location>
    <ligand>
        <name>Zn(2+)</name>
        <dbReference type="ChEBI" id="CHEBI:29105"/>
    </ligand>
</feature>
<evidence type="ECO:0000313" key="15">
    <source>
        <dbReference type="Proteomes" id="UP000051124"/>
    </source>
</evidence>
<dbReference type="CDD" id="cd00672">
    <property type="entry name" value="CysRS_core"/>
    <property type="match status" value="1"/>
</dbReference>
<comment type="catalytic activity">
    <reaction evidence="12">
        <text>tRNA(Cys) + L-cysteine + ATP = L-cysteinyl-tRNA(Cys) + AMP + diphosphate</text>
        <dbReference type="Rhea" id="RHEA:17773"/>
        <dbReference type="Rhea" id="RHEA-COMP:9661"/>
        <dbReference type="Rhea" id="RHEA-COMP:9679"/>
        <dbReference type="ChEBI" id="CHEBI:30616"/>
        <dbReference type="ChEBI" id="CHEBI:33019"/>
        <dbReference type="ChEBI" id="CHEBI:35235"/>
        <dbReference type="ChEBI" id="CHEBI:78442"/>
        <dbReference type="ChEBI" id="CHEBI:78517"/>
        <dbReference type="ChEBI" id="CHEBI:456215"/>
        <dbReference type="EC" id="6.1.1.16"/>
    </reaction>
</comment>
<keyword evidence="8 12" id="KW-0862">Zinc</keyword>
<feature type="binding site" evidence="12">
    <location>
        <position position="269"/>
    </location>
    <ligand>
        <name>ATP</name>
        <dbReference type="ChEBI" id="CHEBI:30616"/>
    </ligand>
</feature>
<dbReference type="Proteomes" id="UP000051124">
    <property type="component" value="Unassembled WGS sequence"/>
</dbReference>
<dbReference type="GO" id="GO:0004817">
    <property type="term" value="F:cysteine-tRNA ligase activity"/>
    <property type="evidence" value="ECO:0007669"/>
    <property type="project" value="UniProtKB-UniRule"/>
</dbReference>
<dbReference type="InterPro" id="IPR032678">
    <property type="entry name" value="tRNA-synt_1_cat_dom"/>
</dbReference>
<comment type="cofactor">
    <cofactor evidence="12">
        <name>Zn(2+)</name>
        <dbReference type="ChEBI" id="CHEBI:29105"/>
    </cofactor>
    <text evidence="12">Binds 1 zinc ion per subunit.</text>
</comment>
<sequence>MGITVHNTLSGIKEDFSPLKEGQVGIYFCGMTVQERPHIGHMRACMVFDIFRRYFEHKGYEVVLIQNITDVDDKVIEKAREQGRDYRRVAEEYADEYLYASDALGIKRSTFYPRATQHIQEIISLVEKLFLMGFAYQVDGDVYYEVSKFKDYGKLSKKKLDDLISGARVAVDERKKSPADFALWKASKEGEPWWESPWGRGRPGWHIECSAMSMHYLGETFDIHGGGADLVFPHHENEIAQSEAVTGKPFARYWLHNEWVMLRGEKMSKSTGHFIPIVELLKKYEPDVIRLYLLFTHYRSQIEFSEERLASSRSGLERLQNALALEGADEEIDPTALGPKESEILATISNSQEIFESAMDDDFNTSKAISVIYDLAKLANKAHKDGVDASLIGLAQKNIRALGGVLGLFESKKEKASDSMIDPLLESICEVRNALRAEKDFKAADLIRDRLEQIGIKLEDGPGGTSWKRK</sequence>
<keyword evidence="11 12" id="KW-0030">Aminoacyl-tRNA synthetase</keyword>
<dbReference type="EC" id="6.1.1.16" evidence="12"/>
<evidence type="ECO:0000256" key="2">
    <source>
        <dbReference type="ARBA" id="ARBA00005594"/>
    </source>
</evidence>
<feature type="binding site" evidence="12">
    <location>
        <position position="238"/>
    </location>
    <ligand>
        <name>Zn(2+)</name>
        <dbReference type="ChEBI" id="CHEBI:29105"/>
    </ligand>
</feature>
<dbReference type="HAMAP" id="MF_00041">
    <property type="entry name" value="Cys_tRNA_synth"/>
    <property type="match status" value="1"/>
</dbReference>
<dbReference type="GO" id="GO:0006423">
    <property type="term" value="P:cysteinyl-tRNA aminoacylation"/>
    <property type="evidence" value="ECO:0007669"/>
    <property type="project" value="UniProtKB-UniRule"/>
</dbReference>
<comment type="similarity">
    <text evidence="2 12">Belongs to the class-I aminoacyl-tRNA synthetase family.</text>
</comment>
<dbReference type="GO" id="GO:0005524">
    <property type="term" value="F:ATP binding"/>
    <property type="evidence" value="ECO:0007669"/>
    <property type="project" value="UniProtKB-UniRule"/>
</dbReference>
<reference evidence="14 15" key="1">
    <citation type="journal article" date="2015" name="Microbiome">
        <title>Genomic resolution of linkages in carbon, nitrogen, and sulfur cycling among widespread estuary sediment bacteria.</title>
        <authorList>
            <person name="Baker B.J."/>
            <person name="Lazar C.S."/>
            <person name="Teske A.P."/>
            <person name="Dick G.J."/>
        </authorList>
    </citation>
    <scope>NUCLEOTIDE SEQUENCE [LARGE SCALE GENOMIC DNA]</scope>
    <source>
        <strain evidence="14">DG_26</strain>
    </source>
</reference>
<evidence type="ECO:0000256" key="12">
    <source>
        <dbReference type="HAMAP-Rule" id="MF_00041"/>
    </source>
</evidence>
<keyword evidence="4 12" id="KW-0963">Cytoplasm</keyword>
<dbReference type="GO" id="GO:0005829">
    <property type="term" value="C:cytosol"/>
    <property type="evidence" value="ECO:0007669"/>
    <property type="project" value="TreeGrafter"/>
</dbReference>
<dbReference type="NCBIfam" id="TIGR00435">
    <property type="entry name" value="cysS"/>
    <property type="match status" value="1"/>
</dbReference>
<keyword evidence="5 12" id="KW-0436">Ligase</keyword>
<accession>A0A0S7WEV6</accession>
<dbReference type="PATRIC" id="fig|1703771.3.peg.907"/>
<dbReference type="GO" id="GO:0008270">
    <property type="term" value="F:zinc ion binding"/>
    <property type="evidence" value="ECO:0007669"/>
    <property type="project" value="UniProtKB-UniRule"/>
</dbReference>
<dbReference type="Gene3D" id="1.20.120.1910">
    <property type="entry name" value="Cysteine-tRNA ligase, C-terminal anti-codon recognition domain"/>
    <property type="match status" value="1"/>
</dbReference>
<comment type="subcellular location">
    <subcellularLocation>
        <location evidence="1 12">Cytoplasm</location>
    </subcellularLocation>
</comment>
<gene>
    <name evidence="12" type="primary">cysS</name>
    <name evidence="14" type="ORF">AMJ40_07070</name>
</gene>
<comment type="caution">
    <text evidence="14">The sequence shown here is derived from an EMBL/GenBank/DDBJ whole genome shotgun (WGS) entry which is preliminary data.</text>
</comment>
<evidence type="ECO:0000256" key="6">
    <source>
        <dbReference type="ARBA" id="ARBA00022723"/>
    </source>
</evidence>
<dbReference type="InterPro" id="IPR015273">
    <property type="entry name" value="Cys-tRNA-synt_Ia_DALR"/>
</dbReference>
<evidence type="ECO:0000256" key="8">
    <source>
        <dbReference type="ARBA" id="ARBA00022833"/>
    </source>
</evidence>
<proteinExistence type="inferred from homology"/>
<dbReference type="InterPro" id="IPR024909">
    <property type="entry name" value="Cys-tRNA/MSH_ligase"/>
</dbReference>
<evidence type="ECO:0000256" key="5">
    <source>
        <dbReference type="ARBA" id="ARBA00022598"/>
    </source>
</evidence>
<feature type="short sequence motif" description="'KMSKS' region" evidence="12">
    <location>
        <begin position="266"/>
        <end position="270"/>
    </location>
</feature>
<dbReference type="InterPro" id="IPR009080">
    <property type="entry name" value="tRNAsynth_Ia_anticodon-bd"/>
</dbReference>
<evidence type="ECO:0000256" key="10">
    <source>
        <dbReference type="ARBA" id="ARBA00022917"/>
    </source>
</evidence>
<feature type="binding site" evidence="12">
    <location>
        <position position="234"/>
    </location>
    <ligand>
        <name>Zn(2+)</name>
        <dbReference type="ChEBI" id="CHEBI:29105"/>
    </ligand>
</feature>
<dbReference type="PRINTS" id="PR00983">
    <property type="entry name" value="TRNASYNTHCYS"/>
</dbReference>
<evidence type="ECO:0000256" key="11">
    <source>
        <dbReference type="ARBA" id="ARBA00023146"/>
    </source>
</evidence>
<dbReference type="SUPFAM" id="SSF47323">
    <property type="entry name" value="Anticodon-binding domain of a subclass of class I aminoacyl-tRNA synthetases"/>
    <property type="match status" value="1"/>
</dbReference>
<dbReference type="Gene3D" id="3.40.50.620">
    <property type="entry name" value="HUPs"/>
    <property type="match status" value="1"/>
</dbReference>
<dbReference type="FunFam" id="3.40.50.620:FF:000009">
    <property type="entry name" value="Cysteine--tRNA ligase"/>
    <property type="match status" value="1"/>
</dbReference>
<evidence type="ECO:0000256" key="9">
    <source>
        <dbReference type="ARBA" id="ARBA00022840"/>
    </source>
</evidence>
<evidence type="ECO:0000259" key="13">
    <source>
        <dbReference type="SMART" id="SM00840"/>
    </source>
</evidence>
<name>A0A0S7WEV6_UNCT6</name>
<dbReference type="PANTHER" id="PTHR10890">
    <property type="entry name" value="CYSTEINYL-TRNA SYNTHETASE"/>
    <property type="match status" value="1"/>
</dbReference>
<keyword evidence="9 12" id="KW-0067">ATP-binding</keyword>
<evidence type="ECO:0000313" key="14">
    <source>
        <dbReference type="EMBL" id="KPJ48664.1"/>
    </source>
</evidence>
<dbReference type="Pfam" id="PF09190">
    <property type="entry name" value="DALR_2"/>
    <property type="match status" value="1"/>
</dbReference>
<dbReference type="EMBL" id="LIZT01000103">
    <property type="protein sequence ID" value="KPJ48664.1"/>
    <property type="molecule type" value="Genomic_DNA"/>
</dbReference>
<keyword evidence="10 12" id="KW-0648">Protein biosynthesis</keyword>
<comment type="subunit">
    <text evidence="3 12">Monomer.</text>
</comment>
<dbReference type="SMART" id="SM00840">
    <property type="entry name" value="DALR_2"/>
    <property type="match status" value="1"/>
</dbReference>
<evidence type="ECO:0000256" key="1">
    <source>
        <dbReference type="ARBA" id="ARBA00004496"/>
    </source>
</evidence>
<protein>
    <recommendedName>
        <fullName evidence="12">Cysteine--tRNA ligase</fullName>
        <ecNumber evidence="12">6.1.1.16</ecNumber>
    </recommendedName>
    <alternativeName>
        <fullName evidence="12">Cysteinyl-tRNA synthetase</fullName>
        <shortName evidence="12">CysRS</shortName>
    </alternativeName>
</protein>
<dbReference type="SUPFAM" id="SSF52374">
    <property type="entry name" value="Nucleotidylyl transferase"/>
    <property type="match status" value="1"/>
</dbReference>
<evidence type="ECO:0000256" key="3">
    <source>
        <dbReference type="ARBA" id="ARBA00011245"/>
    </source>
</evidence>
<keyword evidence="6 12" id="KW-0479">Metal-binding</keyword>
<organism evidence="14 15">
    <name type="scientific">candidate division TA06 bacterium DG_26</name>
    <dbReference type="NCBI Taxonomy" id="1703771"/>
    <lineage>
        <taxon>Bacteria</taxon>
        <taxon>Bacteria division TA06</taxon>
    </lineage>
</organism>
<dbReference type="AlphaFoldDB" id="A0A0S7WEV6"/>
<feature type="binding site" evidence="12">
    <location>
        <position position="29"/>
    </location>
    <ligand>
        <name>Zn(2+)</name>
        <dbReference type="ChEBI" id="CHEBI:29105"/>
    </ligand>
</feature>
<dbReference type="InterPro" id="IPR015803">
    <property type="entry name" value="Cys-tRNA-ligase"/>
</dbReference>
<dbReference type="Pfam" id="PF01406">
    <property type="entry name" value="tRNA-synt_1e"/>
    <property type="match status" value="1"/>
</dbReference>
<evidence type="ECO:0000256" key="7">
    <source>
        <dbReference type="ARBA" id="ARBA00022741"/>
    </source>
</evidence>
<dbReference type="InterPro" id="IPR014729">
    <property type="entry name" value="Rossmann-like_a/b/a_fold"/>
</dbReference>
<keyword evidence="7 12" id="KW-0547">Nucleotide-binding</keyword>
<feature type="short sequence motif" description="'HIGH' region" evidence="12">
    <location>
        <begin position="31"/>
        <end position="41"/>
    </location>
</feature>
<dbReference type="PANTHER" id="PTHR10890:SF3">
    <property type="entry name" value="CYSTEINE--TRNA LIGASE, CYTOPLASMIC"/>
    <property type="match status" value="1"/>
</dbReference>